<evidence type="ECO:0000313" key="2">
    <source>
        <dbReference type="Proteomes" id="UP000031057"/>
    </source>
</evidence>
<reference evidence="1 2" key="1">
    <citation type="submission" date="2014-10" db="EMBL/GenBank/DDBJ databases">
        <title>Genome sequence of Novosphingobium malaysiense MUSC 273(T).</title>
        <authorList>
            <person name="Lee L.-H."/>
        </authorList>
    </citation>
    <scope>NUCLEOTIDE SEQUENCE [LARGE SCALE GENOMIC DNA]</scope>
    <source>
        <strain evidence="1 2">MUSC 273</strain>
    </source>
</reference>
<sequence length="410" mass="44792">MGRRLKTSVGAIVKHALAAGLALLLAGCFESEPAVIAEHDLATPPDLAGRYWRIEDHGIGSMTFRKGAQGTFLMSADKDEPSPVRLVSLVPPDLFLLVNDVRNEEGKPRSVYYLMLRIESGAWKLLDFNVNAIAPFTEANEDFLKRIASRHGFSLDPDDSLTGIEGPVRQGKIPQLFRDREFLAATRINGMATYLPANRSGEIPVDVPNSSDFEVSREIVLGSPLPTDAVLADPPGLAGLYYQAMPHMSEALQACRIRRMDDGRFLISGYGSFDTIVALLPYSADESVFLAVARQQVVNAEGKPDNTERVMLLTRLPNGWQFSPLAVGVQSYVSELSSVLQRMMTDAADRHGFTLSEATLTGPVDAGSLVSLFQDGQFTSGLRSEATLSMVITSEDYARQMFSQLEMSTP</sequence>
<dbReference type="EMBL" id="JTDI01000001">
    <property type="protein sequence ID" value="KHK92866.1"/>
    <property type="molecule type" value="Genomic_DNA"/>
</dbReference>
<evidence type="ECO:0000313" key="1">
    <source>
        <dbReference type="EMBL" id="KHK92866.1"/>
    </source>
</evidence>
<proteinExistence type="predicted"/>
<accession>A0A0B1ZQJ3</accession>
<comment type="caution">
    <text evidence="1">The sequence shown here is derived from an EMBL/GenBank/DDBJ whole genome shotgun (WGS) entry which is preliminary data.</text>
</comment>
<protein>
    <recommendedName>
        <fullName evidence="3">Lipoprotein</fullName>
    </recommendedName>
</protein>
<dbReference type="RefSeq" id="WP_039277957.1">
    <property type="nucleotide sequence ID" value="NZ_JTDI01000001.1"/>
</dbReference>
<organism evidence="1 2">
    <name type="scientific">Novosphingobium malaysiense</name>
    <dbReference type="NCBI Taxonomy" id="1348853"/>
    <lineage>
        <taxon>Bacteria</taxon>
        <taxon>Pseudomonadati</taxon>
        <taxon>Pseudomonadota</taxon>
        <taxon>Alphaproteobacteria</taxon>
        <taxon>Sphingomonadales</taxon>
        <taxon>Sphingomonadaceae</taxon>
        <taxon>Novosphingobium</taxon>
    </lineage>
</organism>
<evidence type="ECO:0008006" key="3">
    <source>
        <dbReference type="Google" id="ProtNLM"/>
    </source>
</evidence>
<dbReference type="Proteomes" id="UP000031057">
    <property type="component" value="Unassembled WGS sequence"/>
</dbReference>
<dbReference type="AlphaFoldDB" id="A0A0B1ZQJ3"/>
<name>A0A0B1ZQJ3_9SPHN</name>
<dbReference type="OrthoDB" id="5296437at2"/>
<dbReference type="PROSITE" id="PS51257">
    <property type="entry name" value="PROKAR_LIPOPROTEIN"/>
    <property type="match status" value="1"/>
</dbReference>
<dbReference type="STRING" id="1348853.LK12_00100"/>
<gene>
    <name evidence="1" type="ORF">LK12_00100</name>
</gene>
<keyword evidence="2" id="KW-1185">Reference proteome</keyword>